<dbReference type="Gene3D" id="1.10.390.10">
    <property type="entry name" value="Neutral Protease Domain 2"/>
    <property type="match status" value="1"/>
</dbReference>
<organism evidence="2 3">
    <name type="scientific">Aequorivita viscosa</name>
    <dbReference type="NCBI Taxonomy" id="797419"/>
    <lineage>
        <taxon>Bacteria</taxon>
        <taxon>Pseudomonadati</taxon>
        <taxon>Bacteroidota</taxon>
        <taxon>Flavobacteriia</taxon>
        <taxon>Flavobacteriales</taxon>
        <taxon>Flavobacteriaceae</taxon>
        <taxon>Aequorivita</taxon>
    </lineage>
</organism>
<evidence type="ECO:0000313" key="2">
    <source>
        <dbReference type="EMBL" id="SHI39058.1"/>
    </source>
</evidence>
<name>A0A1M6ARU4_9FLAO</name>
<gene>
    <name evidence="2" type="ORF">SAMN04487908_1025</name>
</gene>
<sequence>MIVRYFFFIILFFAAFQGKAQHTISIDATLDPTKKSISIKQEITYQNTSQDTLNEIYLFDWANSFSDKTTPLAKRFAENYVSAFHFEKEEDRGRTHIERVYNKTATPLQWQRGKQVDILTIILDSPLLPNQNYTFGIEYTVKVPDDRFTRFGVNKFDDYKLRYWYISPAVYDGQWQVYSNKNTDDLYVTPSEFSITFHYPNIYSLNSELDLVSETISTGEKNIKTTKLHGKNRISADLYIEKDARFDIVETDKLKVVSNLHNSRINTPLRALISDRIVHFLDSKLGPYPFDKILISEADYKNNPVYGLNQLPSFISPFPNGFEHDMEQLKTISRQYINNTLILNPRKDYWLQDALQVYLMMEYVDTYYPKMKIIGALSDWWIINWAHISDIEFNDQYPLLYLNMARNNIHQALTVQKDSLLKFNKNIANGYYGGTGLNYLNDYLGNDVLGTSLKQFYSENKLKPIKTSDFETILSKNTTLTVNWFFEDYVDKRSTIDFKINKVEKFGDSLKVSIRNKRKTQLPVSVYGLNKDEVVFKTWTTPVDSITTITVPSENVRKLALNYEGEIPEYNRRNNYKNLKGILNKPIQFRLLQDMEDPNYNQVFFMPIFQYNLYDGISAGVRLNNKTLLAKPLRYSLAPQYASRSKTIVGSASISYVQDMDEGNLYAMRYGFAGSYHSYDRDLFYKRFSPYMSFAFRNPDLRDNKRQYINLRSVNVHRDESLNDPIQEPNYNVFNIQYKYSDSNLINYFKGLIDYQISSKFSKLSADLEYRKLFLNNRQLNIRLYAGAFLFNDTRESEDFFSFALDRTNDYMFDYNYYGRSENAGLFSQQLVIAEGGFKSQLQPAFANSWITTLNANTNIWKWIYAYGDVGLVHNSHKGTKAVFDSGIRVSLVADYFELYFPVYSNLGFEPNLPNYDQKVRFIITLSPRTLMGLFTRKWY</sequence>
<dbReference type="Proteomes" id="UP000184172">
    <property type="component" value="Unassembled WGS sequence"/>
</dbReference>
<protein>
    <recommendedName>
        <fullName evidence="4">Peptidase M1 membrane alanine aminopeptidase domain-containing protein</fullName>
    </recommendedName>
</protein>
<feature type="signal peptide" evidence="1">
    <location>
        <begin position="1"/>
        <end position="20"/>
    </location>
</feature>
<dbReference type="OrthoDB" id="9813075at2"/>
<dbReference type="EMBL" id="FQYV01000002">
    <property type="protein sequence ID" value="SHI39058.1"/>
    <property type="molecule type" value="Genomic_DNA"/>
</dbReference>
<dbReference type="RefSeq" id="WP_073214074.1">
    <property type="nucleotide sequence ID" value="NZ_FNNS01000004.1"/>
</dbReference>
<dbReference type="InterPro" id="IPR027268">
    <property type="entry name" value="Peptidase_M4/M1_CTD_sf"/>
</dbReference>
<proteinExistence type="predicted"/>
<feature type="chain" id="PRO_5009915837" description="Peptidase M1 membrane alanine aminopeptidase domain-containing protein" evidence="1">
    <location>
        <begin position="21"/>
        <end position="940"/>
    </location>
</feature>
<accession>A0A1M6ARU4</accession>
<evidence type="ECO:0000256" key="1">
    <source>
        <dbReference type="SAM" id="SignalP"/>
    </source>
</evidence>
<evidence type="ECO:0000313" key="3">
    <source>
        <dbReference type="Proteomes" id="UP000184172"/>
    </source>
</evidence>
<dbReference type="AlphaFoldDB" id="A0A1M6ARU4"/>
<keyword evidence="3" id="KW-1185">Reference proteome</keyword>
<keyword evidence="1" id="KW-0732">Signal</keyword>
<dbReference type="SUPFAM" id="SSF55486">
    <property type="entry name" value="Metalloproteases ('zincins'), catalytic domain"/>
    <property type="match status" value="1"/>
</dbReference>
<evidence type="ECO:0008006" key="4">
    <source>
        <dbReference type="Google" id="ProtNLM"/>
    </source>
</evidence>
<dbReference type="STRING" id="797419.SAMN05216556_1045"/>
<reference evidence="3" key="1">
    <citation type="submission" date="2016-11" db="EMBL/GenBank/DDBJ databases">
        <authorList>
            <person name="Varghese N."/>
            <person name="Submissions S."/>
        </authorList>
    </citation>
    <scope>NUCLEOTIDE SEQUENCE [LARGE SCALE GENOMIC DNA]</scope>
    <source>
        <strain evidence="3">DSM 26349</strain>
    </source>
</reference>